<sequence>MSPRLDTSVVALSPSLQRWAVELARDFYLSNKRAPEPTVLPRAGTLDRVRVLTAETLPLPVSEGLRQASRLLRTTVGGAGSSTPMESVPFAALRERMLEYTLEHAVVGFDVFNTLVVRSVEGEWLKTAVARGFHARLRELLNPLHLPSMAEVRQRRSQLELEIASEQMAQGRDNEVDFEQLVLRWAGSWVPTEPQRSQLAVQLCALELEMEKLALRPAPGIRELLSELKARGKRLIFISDMYLSEPLLRDLLRHCGLESLFDAGYVSIDHGMRKATGRLFTRVLELERLRPEQLFFVGDDENSDNVQPRRLGISTLRVDDPLERQRRHRLETAQQAVENNPFWSAHYLDLVMRNQPLHVRQDAEDASYQLGRTLAPGLVAFIQDVIERTEQLGIEEVYFLAREGLTLLKIFSILQKSGLFRRTPRARYLFVSRASTILASMRELSWEEVQRFWRQYSRQSLRGLLTNLTLPVDVFVPLAAECGLLDPDRPITDPFHDVAFQRFLTSREVRARFLVCRDEARASLARYLRYRGMMGQERVALVDIGWKGSMQDNLVRAFETAPRFPEVHGFYLAYVPDGQPQPERSFKYGYLADLRYRDLEQADLLRNTAIFEMVTQANHGSTVRYGSNPWAPHIPMPGFVHHEKEKENSARFFRRAQEALYDYTRDFARLAPLLRFTADELKSGTLQSILRYTRYPTCEEAAEFLKYSHVESFGVHEITTFGLKLDPRKLAAHRSVRGMLGEMRRAFMANAWRDSVVKRSGVPLGNLVYDAWYTWTAIR</sequence>
<dbReference type="Proteomes" id="UP000182229">
    <property type="component" value="Unassembled WGS sequence"/>
</dbReference>
<dbReference type="AlphaFoldDB" id="A0A1L9BDS7"/>
<proteinExistence type="predicted"/>
<name>A0A1L9BDS7_9BACT</name>
<protein>
    <recommendedName>
        <fullName evidence="3">HAD family hydrolase</fullName>
    </recommendedName>
</protein>
<dbReference type="Gene3D" id="3.40.50.1000">
    <property type="entry name" value="HAD superfamily/HAD-like"/>
    <property type="match status" value="1"/>
</dbReference>
<gene>
    <name evidence="1" type="ORF">BON30_15420</name>
</gene>
<evidence type="ECO:0000313" key="1">
    <source>
        <dbReference type="EMBL" id="OJH40410.1"/>
    </source>
</evidence>
<dbReference type="SFLD" id="SFLDS00003">
    <property type="entry name" value="Haloacid_Dehalogenase"/>
    <property type="match status" value="1"/>
</dbReference>
<accession>A0A1L9BDS7</accession>
<comment type="caution">
    <text evidence="1">The sequence shown here is derived from an EMBL/GenBank/DDBJ whole genome shotgun (WGS) entry which is preliminary data.</text>
</comment>
<keyword evidence="2" id="KW-1185">Reference proteome</keyword>
<evidence type="ECO:0000313" key="2">
    <source>
        <dbReference type="Proteomes" id="UP000182229"/>
    </source>
</evidence>
<dbReference type="InterPro" id="IPR036412">
    <property type="entry name" value="HAD-like_sf"/>
</dbReference>
<dbReference type="OrthoDB" id="9816564at2"/>
<dbReference type="InterPro" id="IPR023214">
    <property type="entry name" value="HAD_sf"/>
</dbReference>
<dbReference type="SFLD" id="SFLDG01129">
    <property type="entry name" value="C1.5:_HAD__Beta-PGM__Phosphata"/>
    <property type="match status" value="1"/>
</dbReference>
<reference evidence="1 2" key="2">
    <citation type="submission" date="2016-12" db="EMBL/GenBank/DDBJ databases">
        <title>Draft Genome Sequence of Cystobacter ferrugineus Strain Cbfe23.</title>
        <authorList>
            <person name="Akbar S."/>
            <person name="Dowd S.E."/>
            <person name="Stevens D.C."/>
        </authorList>
    </citation>
    <scope>NUCLEOTIDE SEQUENCE [LARGE SCALE GENOMIC DNA]</scope>
    <source>
        <strain evidence="1 2">Cbfe23</strain>
    </source>
</reference>
<dbReference type="RefSeq" id="WP_071899044.1">
    <property type="nucleotide sequence ID" value="NZ_MPIN01000003.1"/>
</dbReference>
<evidence type="ECO:0008006" key="3">
    <source>
        <dbReference type="Google" id="ProtNLM"/>
    </source>
</evidence>
<dbReference type="EMBL" id="MPIN01000003">
    <property type="protein sequence ID" value="OJH40410.1"/>
    <property type="molecule type" value="Genomic_DNA"/>
</dbReference>
<dbReference type="STRING" id="83449.BON30_15420"/>
<dbReference type="SUPFAM" id="SSF56784">
    <property type="entry name" value="HAD-like"/>
    <property type="match status" value="1"/>
</dbReference>
<dbReference type="Pfam" id="PF00702">
    <property type="entry name" value="Hydrolase"/>
    <property type="match status" value="1"/>
</dbReference>
<reference evidence="2" key="1">
    <citation type="submission" date="2016-11" db="EMBL/GenBank/DDBJ databases">
        <authorList>
            <person name="Shukria A."/>
            <person name="Stevens D.C."/>
        </authorList>
    </citation>
    <scope>NUCLEOTIDE SEQUENCE [LARGE SCALE GENOMIC DNA]</scope>
    <source>
        <strain evidence="2">Cbfe23</strain>
    </source>
</reference>
<organism evidence="1 2">
    <name type="scientific">Cystobacter ferrugineus</name>
    <dbReference type="NCBI Taxonomy" id="83449"/>
    <lineage>
        <taxon>Bacteria</taxon>
        <taxon>Pseudomonadati</taxon>
        <taxon>Myxococcota</taxon>
        <taxon>Myxococcia</taxon>
        <taxon>Myxococcales</taxon>
        <taxon>Cystobacterineae</taxon>
        <taxon>Archangiaceae</taxon>
        <taxon>Cystobacter</taxon>
    </lineage>
</organism>